<keyword evidence="2" id="KW-1003">Cell membrane</keyword>
<comment type="subcellular location">
    <subcellularLocation>
        <location evidence="1">Cell membrane</location>
        <topology evidence="1">Multi-pass membrane protein</topology>
    </subcellularLocation>
</comment>
<evidence type="ECO:0000256" key="1">
    <source>
        <dbReference type="ARBA" id="ARBA00004651"/>
    </source>
</evidence>
<name>A0AAJ0JN06_STACA</name>
<reference evidence="7 8" key="1">
    <citation type="submission" date="2015-03" db="EMBL/GenBank/DDBJ databases">
        <title>Draft Genome Sequence of S. carnosus subsp. utilis LTH 7013, Isolated from South Tirolean Ham.</title>
        <authorList>
            <person name="Mueller A."/>
            <person name="Huptas C."/>
            <person name="Wenning M."/>
            <person name="Weiss A."/>
            <person name="Schmidt H."/>
        </authorList>
    </citation>
    <scope>NUCLEOTIDE SEQUENCE [LARGE SCALE GENOMIC DNA]</scope>
    <source>
        <strain evidence="7 8">LTH7013</strain>
    </source>
</reference>
<evidence type="ECO:0000256" key="5">
    <source>
        <dbReference type="ARBA" id="ARBA00023136"/>
    </source>
</evidence>
<evidence type="ECO:0000256" key="4">
    <source>
        <dbReference type="ARBA" id="ARBA00022989"/>
    </source>
</evidence>
<dbReference type="EMBL" id="LAIU01000008">
    <property type="protein sequence ID" value="KKB24580.1"/>
    <property type="molecule type" value="Genomic_DNA"/>
</dbReference>
<dbReference type="GO" id="GO:0005886">
    <property type="term" value="C:plasma membrane"/>
    <property type="evidence" value="ECO:0007669"/>
    <property type="project" value="UniProtKB-SubCell"/>
</dbReference>
<evidence type="ECO:0000256" key="6">
    <source>
        <dbReference type="SAM" id="Phobius"/>
    </source>
</evidence>
<keyword evidence="4 6" id="KW-1133">Transmembrane helix</keyword>
<gene>
    <name evidence="7" type="ORF">VV61_10790</name>
</gene>
<evidence type="ECO:0000313" key="7">
    <source>
        <dbReference type="EMBL" id="KKB24580.1"/>
    </source>
</evidence>
<organism evidence="7 8">
    <name type="scientific">Staphylococcus carnosus</name>
    <dbReference type="NCBI Taxonomy" id="1281"/>
    <lineage>
        <taxon>Bacteria</taxon>
        <taxon>Bacillati</taxon>
        <taxon>Bacillota</taxon>
        <taxon>Bacilli</taxon>
        <taxon>Bacillales</taxon>
        <taxon>Staphylococcaceae</taxon>
        <taxon>Staphylococcus</taxon>
    </lineage>
</organism>
<feature type="transmembrane region" description="Helical" evidence="6">
    <location>
        <begin position="6"/>
        <end position="27"/>
    </location>
</feature>
<dbReference type="Pfam" id="PF01810">
    <property type="entry name" value="LysE"/>
    <property type="match status" value="1"/>
</dbReference>
<keyword evidence="5 6" id="KW-0472">Membrane</keyword>
<feature type="transmembrane region" description="Helical" evidence="6">
    <location>
        <begin position="112"/>
        <end position="138"/>
    </location>
</feature>
<dbReference type="PANTHER" id="PTHR30086:SF20">
    <property type="entry name" value="ARGININE EXPORTER PROTEIN ARGO-RELATED"/>
    <property type="match status" value="1"/>
</dbReference>
<dbReference type="GO" id="GO:0015171">
    <property type="term" value="F:amino acid transmembrane transporter activity"/>
    <property type="evidence" value="ECO:0007669"/>
    <property type="project" value="TreeGrafter"/>
</dbReference>
<sequence>MLQPIIHGFLLALGLILPLGAQNVFVFNQGVNQKKLIGALPVIITAGLCDTLLIVLAILGMSLILMSLPILQLIIYIIGLVFLLYMAWSLWKEKPDKLQNFEPMSAKKQIGFALSVSLLNPHAIMDTIGVIGTSASVYNGLDKVLFTAATVSVSWLWFIFLAIAGRLLGSVDKTGRYIVILNKVSSIIILIVSFVIIKNIFKILIP</sequence>
<evidence type="ECO:0000313" key="8">
    <source>
        <dbReference type="Proteomes" id="UP000033530"/>
    </source>
</evidence>
<feature type="transmembrane region" description="Helical" evidence="6">
    <location>
        <begin position="70"/>
        <end position="91"/>
    </location>
</feature>
<evidence type="ECO:0000256" key="3">
    <source>
        <dbReference type="ARBA" id="ARBA00022692"/>
    </source>
</evidence>
<feature type="transmembrane region" description="Helical" evidence="6">
    <location>
        <begin position="144"/>
        <end position="168"/>
    </location>
</feature>
<feature type="transmembrane region" description="Helical" evidence="6">
    <location>
        <begin position="39"/>
        <end position="64"/>
    </location>
</feature>
<feature type="transmembrane region" description="Helical" evidence="6">
    <location>
        <begin position="180"/>
        <end position="201"/>
    </location>
</feature>
<dbReference type="Proteomes" id="UP000033530">
    <property type="component" value="Unassembled WGS sequence"/>
</dbReference>
<protein>
    <submittedName>
        <fullName evidence="7">LysE family L-lysine exporter</fullName>
    </submittedName>
</protein>
<dbReference type="RefSeq" id="WP_046100442.1">
    <property type="nucleotide sequence ID" value="NZ_BKAP01000020.1"/>
</dbReference>
<dbReference type="PANTHER" id="PTHR30086">
    <property type="entry name" value="ARGININE EXPORTER PROTEIN ARGO"/>
    <property type="match status" value="1"/>
</dbReference>
<proteinExistence type="predicted"/>
<dbReference type="InterPro" id="IPR001123">
    <property type="entry name" value="LeuE-type"/>
</dbReference>
<keyword evidence="3 6" id="KW-0812">Transmembrane</keyword>
<accession>A0AAJ0JN06</accession>
<evidence type="ECO:0000256" key="2">
    <source>
        <dbReference type="ARBA" id="ARBA00022475"/>
    </source>
</evidence>
<dbReference type="AlphaFoldDB" id="A0AAJ0JN06"/>
<comment type="caution">
    <text evidence="7">The sequence shown here is derived from an EMBL/GenBank/DDBJ whole genome shotgun (WGS) entry which is preliminary data.</text>
</comment>